<dbReference type="SUPFAM" id="SSF52540">
    <property type="entry name" value="P-loop containing nucleoside triphosphate hydrolases"/>
    <property type="match status" value="1"/>
</dbReference>
<evidence type="ECO:0000256" key="8">
    <source>
        <dbReference type="ARBA" id="ARBA00048090"/>
    </source>
</evidence>
<dbReference type="Proteomes" id="UP001595859">
    <property type="component" value="Unassembled WGS sequence"/>
</dbReference>
<keyword evidence="6 9" id="KW-0418">Kinase</keyword>
<evidence type="ECO:0000256" key="4">
    <source>
        <dbReference type="ARBA" id="ARBA00022679"/>
    </source>
</evidence>
<dbReference type="InterPro" id="IPR027417">
    <property type="entry name" value="P-loop_NTPase"/>
</dbReference>
<evidence type="ECO:0000256" key="1">
    <source>
        <dbReference type="ARBA" id="ARBA00004761"/>
    </source>
</evidence>
<dbReference type="NCBIfam" id="TIGR01313">
    <property type="entry name" value="therm_gnt_kin"/>
    <property type="match status" value="1"/>
</dbReference>
<evidence type="ECO:0000256" key="6">
    <source>
        <dbReference type="ARBA" id="ARBA00022777"/>
    </source>
</evidence>
<evidence type="ECO:0000256" key="7">
    <source>
        <dbReference type="ARBA" id="ARBA00022840"/>
    </source>
</evidence>
<reference evidence="11" key="1">
    <citation type="journal article" date="2019" name="Int. J. Syst. Evol. Microbiol.">
        <title>The Global Catalogue of Microorganisms (GCM) 10K type strain sequencing project: providing services to taxonomists for standard genome sequencing and annotation.</title>
        <authorList>
            <consortium name="The Broad Institute Genomics Platform"/>
            <consortium name="The Broad Institute Genome Sequencing Center for Infectious Disease"/>
            <person name="Wu L."/>
            <person name="Ma J."/>
        </authorList>
    </citation>
    <scope>NUCLEOTIDE SEQUENCE [LARGE SCALE GENOMIC DNA]</scope>
    <source>
        <strain evidence="11">ZS-22-S1</strain>
    </source>
</reference>
<evidence type="ECO:0000256" key="2">
    <source>
        <dbReference type="ARBA" id="ARBA00008420"/>
    </source>
</evidence>
<comment type="similarity">
    <text evidence="2 9">Belongs to the gluconokinase GntK/GntV family.</text>
</comment>
<keyword evidence="7 9" id="KW-0067">ATP-binding</keyword>
<dbReference type="EMBL" id="JBHSIS010000022">
    <property type="protein sequence ID" value="MFC4858173.1"/>
    <property type="molecule type" value="Genomic_DNA"/>
</dbReference>
<accession>A0ABV9S8U1</accession>
<dbReference type="Gene3D" id="3.40.50.300">
    <property type="entry name" value="P-loop containing nucleotide triphosphate hydrolases"/>
    <property type="match status" value="1"/>
</dbReference>
<organism evidence="10 11">
    <name type="scientific">Actinophytocola glycyrrhizae</name>
    <dbReference type="NCBI Taxonomy" id="2044873"/>
    <lineage>
        <taxon>Bacteria</taxon>
        <taxon>Bacillati</taxon>
        <taxon>Actinomycetota</taxon>
        <taxon>Actinomycetes</taxon>
        <taxon>Pseudonocardiales</taxon>
        <taxon>Pseudonocardiaceae</taxon>
    </lineage>
</organism>
<comment type="caution">
    <text evidence="10">The sequence shown here is derived from an EMBL/GenBank/DDBJ whole genome shotgun (WGS) entry which is preliminary data.</text>
</comment>
<sequence length="159" mass="17234">MALVVVMGVSGSGKTTVGVALAERMGVPFADADDFHSPGNVAKMRSGEPLTDVDRRPWLLTIGTWLAEHDGAGAVVTCSALKRVYRDTLREAAPTVTFLHLHGDRDIVRKRVGAREGHFMPESLVDSQYADLEPLGPDERGTVIDLALPVDVIVDRFLE</sequence>
<keyword evidence="4 9" id="KW-0808">Transferase</keyword>
<protein>
    <recommendedName>
        <fullName evidence="3 9">Gluconokinase</fullName>
        <ecNumber evidence="3 9">2.7.1.12</ecNumber>
    </recommendedName>
</protein>
<keyword evidence="5 9" id="KW-0547">Nucleotide-binding</keyword>
<evidence type="ECO:0000313" key="11">
    <source>
        <dbReference type="Proteomes" id="UP001595859"/>
    </source>
</evidence>
<evidence type="ECO:0000256" key="9">
    <source>
        <dbReference type="RuleBase" id="RU363066"/>
    </source>
</evidence>
<dbReference type="Pfam" id="PF01202">
    <property type="entry name" value="SKI"/>
    <property type="match status" value="1"/>
</dbReference>
<dbReference type="PANTHER" id="PTHR43442">
    <property type="entry name" value="GLUCONOKINASE-RELATED"/>
    <property type="match status" value="1"/>
</dbReference>
<gene>
    <name evidence="10" type="ORF">ACFPCV_32145</name>
</gene>
<keyword evidence="11" id="KW-1185">Reference proteome</keyword>
<dbReference type="CDD" id="cd02021">
    <property type="entry name" value="GntK"/>
    <property type="match status" value="1"/>
</dbReference>
<comment type="pathway">
    <text evidence="1">Carbohydrate acid metabolism.</text>
</comment>
<dbReference type="EC" id="2.7.1.12" evidence="3 9"/>
<dbReference type="RefSeq" id="WP_378060461.1">
    <property type="nucleotide sequence ID" value="NZ_JBHSIS010000022.1"/>
</dbReference>
<proteinExistence type="inferred from homology"/>
<dbReference type="InterPro" id="IPR006001">
    <property type="entry name" value="Therm_gnt_kin"/>
</dbReference>
<evidence type="ECO:0000256" key="5">
    <source>
        <dbReference type="ARBA" id="ARBA00022741"/>
    </source>
</evidence>
<evidence type="ECO:0000256" key="3">
    <source>
        <dbReference type="ARBA" id="ARBA00012054"/>
    </source>
</evidence>
<dbReference type="InterPro" id="IPR031322">
    <property type="entry name" value="Shikimate/glucono_kinase"/>
</dbReference>
<evidence type="ECO:0000313" key="10">
    <source>
        <dbReference type="EMBL" id="MFC4858173.1"/>
    </source>
</evidence>
<comment type="catalytic activity">
    <reaction evidence="8 9">
        <text>D-gluconate + ATP = 6-phospho-D-gluconate + ADP + H(+)</text>
        <dbReference type="Rhea" id="RHEA:19433"/>
        <dbReference type="ChEBI" id="CHEBI:15378"/>
        <dbReference type="ChEBI" id="CHEBI:18391"/>
        <dbReference type="ChEBI" id="CHEBI:30616"/>
        <dbReference type="ChEBI" id="CHEBI:58759"/>
        <dbReference type="ChEBI" id="CHEBI:456216"/>
        <dbReference type="EC" id="2.7.1.12"/>
    </reaction>
</comment>
<dbReference type="PANTHER" id="PTHR43442:SF3">
    <property type="entry name" value="GLUCONOKINASE-RELATED"/>
    <property type="match status" value="1"/>
</dbReference>
<name>A0ABV9S8U1_9PSEU</name>